<proteinExistence type="predicted"/>
<comment type="caution">
    <text evidence="1">The sequence shown here is derived from an EMBL/GenBank/DDBJ whole genome shotgun (WGS) entry which is preliminary data.</text>
</comment>
<keyword evidence="2" id="KW-1185">Reference proteome</keyword>
<dbReference type="Proteomes" id="UP001597135">
    <property type="component" value="Unassembled WGS sequence"/>
</dbReference>
<evidence type="ECO:0000313" key="1">
    <source>
        <dbReference type="EMBL" id="MFD1341655.1"/>
    </source>
</evidence>
<protein>
    <recommendedName>
        <fullName evidence="3">Transposase</fullName>
    </recommendedName>
</protein>
<dbReference type="EMBL" id="JBHTMU010000005">
    <property type="protein sequence ID" value="MFD1341655.1"/>
    <property type="molecule type" value="Genomic_DNA"/>
</dbReference>
<reference evidence="2" key="1">
    <citation type="journal article" date="2019" name="Int. J. Syst. Evol. Microbiol.">
        <title>The Global Catalogue of Microorganisms (GCM) 10K type strain sequencing project: providing services to taxonomists for standard genome sequencing and annotation.</title>
        <authorList>
            <consortium name="The Broad Institute Genomics Platform"/>
            <consortium name="The Broad Institute Genome Sequencing Center for Infectious Disease"/>
            <person name="Wu L."/>
            <person name="Ma J."/>
        </authorList>
    </citation>
    <scope>NUCLEOTIDE SEQUENCE [LARGE SCALE GENOMIC DNA]</scope>
    <source>
        <strain evidence="2">CCUG 62953</strain>
    </source>
</reference>
<dbReference type="RefSeq" id="WP_386801722.1">
    <property type="nucleotide sequence ID" value="NZ_JBHTMU010000005.1"/>
</dbReference>
<evidence type="ECO:0008006" key="3">
    <source>
        <dbReference type="Google" id="ProtNLM"/>
    </source>
</evidence>
<accession>A0ABW3ZF68</accession>
<gene>
    <name evidence="1" type="ORF">ACFQ4E_04405</name>
</gene>
<sequence length="41" mass="4816">MIDLGLRHVAEQLGRCLDAAEDWRHGHPRPRRTMPRIRAAR</sequence>
<name>A0ABW3ZF68_9RHOB</name>
<organism evidence="1 2">
    <name type="scientific">Litorisediminicola beolgyonensis</name>
    <dbReference type="NCBI Taxonomy" id="1173614"/>
    <lineage>
        <taxon>Bacteria</taxon>
        <taxon>Pseudomonadati</taxon>
        <taxon>Pseudomonadota</taxon>
        <taxon>Alphaproteobacteria</taxon>
        <taxon>Rhodobacterales</taxon>
        <taxon>Paracoccaceae</taxon>
        <taxon>Litorisediminicola</taxon>
    </lineage>
</organism>
<evidence type="ECO:0000313" key="2">
    <source>
        <dbReference type="Proteomes" id="UP001597135"/>
    </source>
</evidence>